<accession>A0A9N9A555</accession>
<protein>
    <submittedName>
        <fullName evidence="1">4142_t:CDS:1</fullName>
    </submittedName>
</protein>
<dbReference type="Proteomes" id="UP000789342">
    <property type="component" value="Unassembled WGS sequence"/>
</dbReference>
<sequence length="158" mass="18067">MRVDMMKKKIYGLIYQKKKWILPITYNQLFPKLSPKEESDEWFSSLQYLNVGINDLSISELFLNPGSEFGAMNNAAINALGWKADKLSDFDIKSNFKHIIESLKWFTDMPVSIKNKDSKTVTATGNFTHINNGKPESMLYLGMTWIQKVQVKGHDIAG</sequence>
<comment type="caution">
    <text evidence="1">The sequence shown here is derived from an EMBL/GenBank/DDBJ whole genome shotgun (WGS) entry which is preliminary data.</text>
</comment>
<evidence type="ECO:0000313" key="1">
    <source>
        <dbReference type="EMBL" id="CAG8517178.1"/>
    </source>
</evidence>
<proteinExistence type="predicted"/>
<evidence type="ECO:0000313" key="2">
    <source>
        <dbReference type="Proteomes" id="UP000789342"/>
    </source>
</evidence>
<reference evidence="1" key="1">
    <citation type="submission" date="2021-06" db="EMBL/GenBank/DDBJ databases">
        <authorList>
            <person name="Kallberg Y."/>
            <person name="Tangrot J."/>
            <person name="Rosling A."/>
        </authorList>
    </citation>
    <scope>NUCLEOTIDE SEQUENCE</scope>
    <source>
        <strain evidence="1">CL551</strain>
    </source>
</reference>
<gene>
    <name evidence="1" type="ORF">AMORRO_LOCUS4022</name>
</gene>
<dbReference type="EMBL" id="CAJVPV010002085">
    <property type="protein sequence ID" value="CAG8517178.1"/>
    <property type="molecule type" value="Genomic_DNA"/>
</dbReference>
<dbReference type="AlphaFoldDB" id="A0A9N9A555"/>
<name>A0A9N9A555_9GLOM</name>
<keyword evidence="2" id="KW-1185">Reference proteome</keyword>
<organism evidence="1 2">
    <name type="scientific">Acaulospora morrowiae</name>
    <dbReference type="NCBI Taxonomy" id="94023"/>
    <lineage>
        <taxon>Eukaryota</taxon>
        <taxon>Fungi</taxon>
        <taxon>Fungi incertae sedis</taxon>
        <taxon>Mucoromycota</taxon>
        <taxon>Glomeromycotina</taxon>
        <taxon>Glomeromycetes</taxon>
        <taxon>Diversisporales</taxon>
        <taxon>Acaulosporaceae</taxon>
        <taxon>Acaulospora</taxon>
    </lineage>
</organism>